<evidence type="ECO:0000313" key="3">
    <source>
        <dbReference type="Proteomes" id="UP000799764"/>
    </source>
</evidence>
<accession>A0A9P4PHR3</accession>
<feature type="signal peptide" evidence="1">
    <location>
        <begin position="1"/>
        <end position="22"/>
    </location>
</feature>
<dbReference type="Proteomes" id="UP000799764">
    <property type="component" value="Unassembled WGS sequence"/>
</dbReference>
<keyword evidence="1" id="KW-0732">Signal</keyword>
<keyword evidence="3" id="KW-1185">Reference proteome</keyword>
<reference evidence="2" key="1">
    <citation type="journal article" date="2020" name="Stud. Mycol.">
        <title>101 Dothideomycetes genomes: a test case for predicting lifestyles and emergence of pathogens.</title>
        <authorList>
            <person name="Haridas S."/>
            <person name="Albert R."/>
            <person name="Binder M."/>
            <person name="Bloem J."/>
            <person name="Labutti K."/>
            <person name="Salamov A."/>
            <person name="Andreopoulos B."/>
            <person name="Baker S."/>
            <person name="Barry K."/>
            <person name="Bills G."/>
            <person name="Bluhm B."/>
            <person name="Cannon C."/>
            <person name="Castanera R."/>
            <person name="Culley D."/>
            <person name="Daum C."/>
            <person name="Ezra D."/>
            <person name="Gonzalez J."/>
            <person name="Henrissat B."/>
            <person name="Kuo A."/>
            <person name="Liang C."/>
            <person name="Lipzen A."/>
            <person name="Lutzoni F."/>
            <person name="Magnuson J."/>
            <person name="Mondo S."/>
            <person name="Nolan M."/>
            <person name="Ohm R."/>
            <person name="Pangilinan J."/>
            <person name="Park H.-J."/>
            <person name="Ramirez L."/>
            <person name="Alfaro M."/>
            <person name="Sun H."/>
            <person name="Tritt A."/>
            <person name="Yoshinaga Y."/>
            <person name="Zwiers L.-H."/>
            <person name="Turgeon B."/>
            <person name="Goodwin S."/>
            <person name="Spatafora J."/>
            <person name="Crous P."/>
            <person name="Grigoriev I."/>
        </authorList>
    </citation>
    <scope>NUCLEOTIDE SEQUENCE</scope>
    <source>
        <strain evidence="2">CBS 690.94</strain>
    </source>
</reference>
<dbReference type="AlphaFoldDB" id="A0A9P4PHR3"/>
<sequence length="122" mass="13230">MHLLQHLTLTLLALFTPASTLASNASVSSAPTSNLTALTNASAPLSNPSPEMADLDQTADPIKCIWAGPNAQYCKPCGKDCAGIYIECKKWKCPVNSWGCSKVCYMETCHTNWNDCQGCRWC</sequence>
<name>A0A9P4PHR3_9PLEO</name>
<evidence type="ECO:0000256" key="1">
    <source>
        <dbReference type="SAM" id="SignalP"/>
    </source>
</evidence>
<dbReference type="EMBL" id="MU001503">
    <property type="protein sequence ID" value="KAF2443204.1"/>
    <property type="molecule type" value="Genomic_DNA"/>
</dbReference>
<feature type="chain" id="PRO_5040422653" evidence="1">
    <location>
        <begin position="23"/>
        <end position="122"/>
    </location>
</feature>
<protein>
    <submittedName>
        <fullName evidence="2">Uncharacterized protein</fullName>
    </submittedName>
</protein>
<evidence type="ECO:0000313" key="2">
    <source>
        <dbReference type="EMBL" id="KAF2443204.1"/>
    </source>
</evidence>
<comment type="caution">
    <text evidence="2">The sequence shown here is derived from an EMBL/GenBank/DDBJ whole genome shotgun (WGS) entry which is preliminary data.</text>
</comment>
<gene>
    <name evidence="2" type="ORF">P171DRAFT_474436</name>
</gene>
<organism evidence="2 3">
    <name type="scientific">Karstenula rhodostoma CBS 690.94</name>
    <dbReference type="NCBI Taxonomy" id="1392251"/>
    <lineage>
        <taxon>Eukaryota</taxon>
        <taxon>Fungi</taxon>
        <taxon>Dikarya</taxon>
        <taxon>Ascomycota</taxon>
        <taxon>Pezizomycotina</taxon>
        <taxon>Dothideomycetes</taxon>
        <taxon>Pleosporomycetidae</taxon>
        <taxon>Pleosporales</taxon>
        <taxon>Massarineae</taxon>
        <taxon>Didymosphaeriaceae</taxon>
        <taxon>Karstenula</taxon>
    </lineage>
</organism>
<proteinExistence type="predicted"/>